<reference evidence="2" key="1">
    <citation type="submission" date="2014-09" db="EMBL/GenBank/DDBJ databases">
        <title>Genome sequence of the luminous mushroom Mycena chlorophos for searching fungal bioluminescence genes.</title>
        <authorList>
            <person name="Tanaka Y."/>
            <person name="Kasuga D."/>
            <person name="Oba Y."/>
            <person name="Hase S."/>
            <person name="Sato K."/>
            <person name="Oba Y."/>
            <person name="Sakakibara Y."/>
        </authorList>
    </citation>
    <scope>NUCLEOTIDE SEQUENCE</scope>
</reference>
<organism evidence="2 3">
    <name type="scientific">Mycena chlorophos</name>
    <name type="common">Agaric fungus</name>
    <name type="synonym">Agaricus chlorophos</name>
    <dbReference type="NCBI Taxonomy" id="658473"/>
    <lineage>
        <taxon>Eukaryota</taxon>
        <taxon>Fungi</taxon>
        <taxon>Dikarya</taxon>
        <taxon>Basidiomycota</taxon>
        <taxon>Agaricomycotina</taxon>
        <taxon>Agaricomycetes</taxon>
        <taxon>Agaricomycetidae</taxon>
        <taxon>Agaricales</taxon>
        <taxon>Marasmiineae</taxon>
        <taxon>Mycenaceae</taxon>
        <taxon>Mycena</taxon>
    </lineage>
</organism>
<feature type="compositionally biased region" description="Basic and acidic residues" evidence="1">
    <location>
        <begin position="1"/>
        <end position="13"/>
    </location>
</feature>
<protein>
    <recommendedName>
        <fullName evidence="4">Velvet domain-containing protein</fullName>
    </recommendedName>
</protein>
<evidence type="ECO:0008006" key="4">
    <source>
        <dbReference type="Google" id="ProtNLM"/>
    </source>
</evidence>
<accession>A0ABQ0LI48</accession>
<feature type="region of interest" description="Disordered" evidence="1">
    <location>
        <begin position="52"/>
        <end position="106"/>
    </location>
</feature>
<evidence type="ECO:0000313" key="2">
    <source>
        <dbReference type="EMBL" id="GAT50715.1"/>
    </source>
</evidence>
<sequence>MSSSRRRDTDERRSSRRNPPIELPRWRYTVEELQEMDAVRNPLAGYGVGEPIPHSPVVETPSRTQSPLLPAAPRPRYIPLPPSATPRPITPQTPSRPLLPARSLTPRPTALPFIPPRLPSPSPAPNVVQPHAFLTPAFALSLNLDFSISCTALPPHIPASLLRENATIPPRESVVLRICSPPSPVQLRHRIEVRSRFATSTGAPAPVSIADVLSGIQGLLAMDDPAMPLTSFPSAGAPQSSIRGAVLYPLDGGGRVVDRWRGKVLFAGLTRCLGGPGPATFQVEFSEAD</sequence>
<proteinExistence type="predicted"/>
<gene>
    <name evidence="2" type="ORF">MCHLO_07923</name>
</gene>
<evidence type="ECO:0000313" key="3">
    <source>
        <dbReference type="Proteomes" id="UP000815677"/>
    </source>
</evidence>
<evidence type="ECO:0000256" key="1">
    <source>
        <dbReference type="SAM" id="MobiDB-lite"/>
    </source>
</evidence>
<feature type="region of interest" description="Disordered" evidence="1">
    <location>
        <begin position="1"/>
        <end position="24"/>
    </location>
</feature>
<dbReference type="EMBL" id="DF846599">
    <property type="protein sequence ID" value="GAT50715.1"/>
    <property type="molecule type" value="Genomic_DNA"/>
</dbReference>
<feature type="compositionally biased region" description="Pro residues" evidence="1">
    <location>
        <begin position="70"/>
        <end position="91"/>
    </location>
</feature>
<keyword evidence="3" id="KW-1185">Reference proteome</keyword>
<name>A0ABQ0LI48_MYCCL</name>
<dbReference type="Proteomes" id="UP000815677">
    <property type="component" value="Unassembled WGS sequence"/>
</dbReference>